<dbReference type="CDD" id="cd19757">
    <property type="entry name" value="Bbox1"/>
    <property type="match status" value="1"/>
</dbReference>
<keyword evidence="6" id="KW-0479">Metal-binding</keyword>
<gene>
    <name evidence="9" type="ORF">MGAL_10B012886</name>
</gene>
<evidence type="ECO:0000313" key="9">
    <source>
        <dbReference type="EMBL" id="VDI34894.1"/>
    </source>
</evidence>
<dbReference type="Pfam" id="PF07679">
    <property type="entry name" value="I-set"/>
    <property type="match status" value="4"/>
</dbReference>
<dbReference type="InterPro" id="IPR000315">
    <property type="entry name" value="Znf_B-box"/>
</dbReference>
<dbReference type="OrthoDB" id="9355041at2759"/>
<evidence type="ECO:0000256" key="5">
    <source>
        <dbReference type="ARBA" id="ARBA00023157"/>
    </source>
</evidence>
<evidence type="ECO:0000313" key="10">
    <source>
        <dbReference type="Proteomes" id="UP000596742"/>
    </source>
</evidence>
<dbReference type="PANTHER" id="PTHR35971:SF5">
    <property type="entry name" value="OBSCURIN LIKE CYTOSKELETAL ADAPTOR 1"/>
    <property type="match status" value="1"/>
</dbReference>
<evidence type="ECO:0000256" key="2">
    <source>
        <dbReference type="ARBA" id="ARBA00022490"/>
    </source>
</evidence>
<dbReference type="SUPFAM" id="SSF75011">
    <property type="entry name" value="3-carboxy-cis,cis-mucoante lactonizing enzyme"/>
    <property type="match status" value="1"/>
</dbReference>
<comment type="subcellular location">
    <subcellularLocation>
        <location evidence="1">Cytoplasm</location>
    </subcellularLocation>
</comment>
<dbReference type="InterPro" id="IPR011042">
    <property type="entry name" value="6-blade_b-propeller_TolB-like"/>
</dbReference>
<dbReference type="GO" id="GO:0008270">
    <property type="term" value="F:zinc ion binding"/>
    <property type="evidence" value="ECO:0007669"/>
    <property type="project" value="UniProtKB-KW"/>
</dbReference>
<comment type="caution">
    <text evidence="9">The sequence shown here is derived from an EMBL/GenBank/DDBJ whole genome shotgun (WGS) entry which is preliminary data.</text>
</comment>
<dbReference type="SMART" id="SM00408">
    <property type="entry name" value="IGc2"/>
    <property type="match status" value="3"/>
</dbReference>
<evidence type="ECO:0000256" key="4">
    <source>
        <dbReference type="ARBA" id="ARBA00022737"/>
    </source>
</evidence>
<dbReference type="Pfam" id="PF16095">
    <property type="entry name" value="COR-A"/>
    <property type="match status" value="1"/>
</dbReference>
<feature type="domain" description="B box-type" evidence="7">
    <location>
        <begin position="1619"/>
        <end position="1662"/>
    </location>
</feature>
<dbReference type="InterPro" id="IPR036388">
    <property type="entry name" value="WH-like_DNA-bd_sf"/>
</dbReference>
<dbReference type="SUPFAM" id="SSF52540">
    <property type="entry name" value="P-loop containing nucleoside triphosphate hydrolases"/>
    <property type="match status" value="1"/>
</dbReference>
<evidence type="ECO:0000259" key="8">
    <source>
        <dbReference type="PROSITE" id="PS50835"/>
    </source>
</evidence>
<dbReference type="GO" id="GO:0005737">
    <property type="term" value="C:cytoplasm"/>
    <property type="evidence" value="ECO:0007669"/>
    <property type="project" value="UniProtKB-SubCell"/>
</dbReference>
<feature type="domain" description="Ig-like" evidence="8">
    <location>
        <begin position="588"/>
        <end position="673"/>
    </location>
</feature>
<sequence length="1914" mass="220037">MTTNNLKIGLWNIQGLNQDKIKDPTFLNIISNMHLFSLIETWSDSGTTLNIPDYALICNSSRSKHKKARRNSGGIAIYAKLSLIKGLTKLPNKHSDIQWVKLNHKFFNLPKDIYLAFIYFSPENSSGQPKDIEEMYSKLLCNIENYSQYGEVLIQGDFNAYTSTTPDFVYSDESIYPHAEDDSYIYDIGTPRNNLDHKRPNKSGKLLIELCKEAGLRILNGRTIGDLLGKYTCIKYNGSSVVDYAVASANLLHVYAINSFTVHDFTTLSDHCAISCSLLTSFYDNTKTQQAYLKPLQWSLRARAFCPSDPSKYSCILIDLIGSFTEDCAVVEFERGGTKTILRGNYDAGPCSEERYQPGKMKYSTNVSSVCVFSKSLCSEEGQILYDKGSPTQDVECRCDYRENYDFIFRQNVSRYCKPSEEDCACFKKQCPTDYELSPDYTCISTSGITVELLLEKPRNETEILLIPHSNITKRVVFVGPFHYDKELDKLIDQHIRKVYFVRNLEKEVTVIEGKSVDISCELSKEDAAVKWFKYGSPIQFSGNRFIKDENGRVYKIIIRNSNMEDDGVYTMQVERKSSQELKLKVIPYFTKNLKPLTTTEGKTVSIECETVESISDVNCIWFFNDNEINYSEKYQTTQSRFGCELKIKEVKPIDSGEYQIKIRNISRRTELKVQSYFKADLRPIPCVEGGECLLECEVTDNNMPAIWSKDGNQIETSERVQISMNGAKHQLKILNVNSDDCGDYKITVNNVSRQADVKVIDLISKPLTNMTCMEGLRVVLICEVADRQLNAQWSKDGIPIGDISNISINAAGGIHKLCIMQTYKNSEGQYQINVGNRNSSAYLKITAMPDFIRRMPLWDRERYLRTAKDGTMKRRHIRIMIVGKQSAGKTCLMRRLLNEEIDDVISTDGINVEVRRCKVRISDGQWIFSEEKCYRQDFDGKFKNAFSAKIHDNSNQEPIASANIEQLDEDKTKALVEENIRLHGMQQNSNDFENAELTDSIERKETHVTLTEDKDDFAHDGFEQNSKLLEDNKMKNTQEASQRTISVQKCNDFETIRTNEGHTEQNKEVTAGAHLPKQIHTDESVDNKETDQLYMLSKVLQSESNNENVECAECDFWDFAGQKDFNATHQTFLTMNAIYLLTIDLSSFETAQPVQQEGGKLDDIGEYTNYWLDCIHCYSIQNRKEKMEEKEPPVIIVCTGIDKVTDFHKVTKCFKHHLEENVGSHPKRFHIRDIVYLSNKVKDKDKFDILRSKIWKTAKSMSSWEDELPLSWIHLEKQLQVKRKKENIVSLEDVIKVGRESTFPVTNEEDVISFLRVQHEMGNIIFFQRLREYIILNPVWLVDAFRCLVAPCEFQQQYLDIDNLNQIADTGEIKIDYIEQMFSKVPKLNFFKHKDYLLKVMEEFDIIVRPKTRRPLSFQHSYYIPCLIKYGTFATVSDNFGINKDTCQRTPWVCLEFDFLPPAFFNHILVHLIRIYHVSEADVKSRLALYSSLGVFDLYKSATSKLVLCAANDTIAFQVWQWLKDGLQFVYLRMKIEEIVDDVIKRYQMDIKYNVKYKCKTGTFSKQTGRKTASELSQLKKYCCSEHNENHEAKEIIDVWIEQKSKGLPVETINRDWNTQIECKSCGLVAVYWCKNCEKAMCDVCNEKHTIASTHHTVVNVLDKYILKNQFVVDKASICDIKMLGETVLVADYIGKQLILYNIKGICQRIVPLSKGPRKIAIIDSKRVAVRLFRDNKVVIVDLTQSGIFEIDIKEKCHGIMCMNNKLFVGCDDNILRVFNLNGEKIKTINMQMKPWYICCDSINRIFCTEEYNENKVSCFDQDGRKLFDFSNKYIVGATGITVDDNGCILVSCKNSNNVHRINPNGKTSEIIISKIPGSSKDWFPLICFDSKSQSVIIAREDKVYVYANQIDS</sequence>
<keyword evidence="6" id="KW-0863">Zinc-finger</keyword>
<dbReference type="InterPro" id="IPR052385">
    <property type="entry name" value="Obscurin/Obscurin-like_Reg"/>
</dbReference>
<keyword evidence="2" id="KW-0963">Cytoplasm</keyword>
<accession>A0A8B6EHE3</accession>
<dbReference type="InterPro" id="IPR036179">
    <property type="entry name" value="Ig-like_dom_sf"/>
</dbReference>
<dbReference type="EMBL" id="UYJE01005187">
    <property type="protein sequence ID" value="VDI34894.1"/>
    <property type="molecule type" value="Genomic_DNA"/>
</dbReference>
<dbReference type="InterPro" id="IPR032171">
    <property type="entry name" value="COR-A"/>
</dbReference>
<dbReference type="InterPro" id="IPR007110">
    <property type="entry name" value="Ig-like_dom"/>
</dbReference>
<name>A0A8B6EHE3_MYTGA</name>
<dbReference type="InterPro" id="IPR013098">
    <property type="entry name" value="Ig_I-set"/>
</dbReference>
<keyword evidence="4" id="KW-0677">Repeat</keyword>
<reference evidence="9" key="1">
    <citation type="submission" date="2018-11" db="EMBL/GenBank/DDBJ databases">
        <authorList>
            <person name="Alioto T."/>
            <person name="Alioto T."/>
        </authorList>
    </citation>
    <scope>NUCLEOTIDE SEQUENCE</scope>
</reference>
<feature type="domain" description="Ig-like" evidence="8">
    <location>
        <begin position="689"/>
        <end position="759"/>
    </location>
</feature>
<dbReference type="InterPro" id="IPR003598">
    <property type="entry name" value="Ig_sub2"/>
</dbReference>
<evidence type="ECO:0000259" key="7">
    <source>
        <dbReference type="PROSITE" id="PS50119"/>
    </source>
</evidence>
<dbReference type="SMART" id="SM00409">
    <property type="entry name" value="IG"/>
    <property type="match status" value="4"/>
</dbReference>
<dbReference type="InterPro" id="IPR027417">
    <property type="entry name" value="P-loop_NTPase"/>
</dbReference>
<dbReference type="InterPro" id="IPR036691">
    <property type="entry name" value="Endo/exonu/phosph_ase_sf"/>
</dbReference>
<dbReference type="Pfam" id="PF08477">
    <property type="entry name" value="Roc"/>
    <property type="match status" value="1"/>
</dbReference>
<dbReference type="Gene3D" id="3.60.10.10">
    <property type="entry name" value="Endonuclease/exonuclease/phosphatase"/>
    <property type="match status" value="1"/>
</dbReference>
<evidence type="ECO:0000256" key="3">
    <source>
        <dbReference type="ARBA" id="ARBA00022553"/>
    </source>
</evidence>
<dbReference type="PROSITE" id="PS50835">
    <property type="entry name" value="IG_LIKE"/>
    <property type="match status" value="3"/>
</dbReference>
<organism evidence="9 10">
    <name type="scientific">Mytilus galloprovincialis</name>
    <name type="common">Mediterranean mussel</name>
    <dbReference type="NCBI Taxonomy" id="29158"/>
    <lineage>
        <taxon>Eukaryota</taxon>
        <taxon>Metazoa</taxon>
        <taxon>Spiralia</taxon>
        <taxon>Lophotrochozoa</taxon>
        <taxon>Mollusca</taxon>
        <taxon>Bivalvia</taxon>
        <taxon>Autobranchia</taxon>
        <taxon>Pteriomorphia</taxon>
        <taxon>Mytilida</taxon>
        <taxon>Mytiloidea</taxon>
        <taxon>Mytilidae</taxon>
        <taxon>Mytilinae</taxon>
        <taxon>Mytilus</taxon>
    </lineage>
</organism>
<keyword evidence="3" id="KW-0597">Phosphoprotein</keyword>
<proteinExistence type="predicted"/>
<dbReference type="Gene3D" id="3.40.50.300">
    <property type="entry name" value="P-loop containing nucleotide triphosphate hydrolases"/>
    <property type="match status" value="2"/>
</dbReference>
<keyword evidence="10" id="KW-1185">Reference proteome</keyword>
<dbReference type="InterPro" id="IPR013783">
    <property type="entry name" value="Ig-like_fold"/>
</dbReference>
<evidence type="ECO:0000256" key="1">
    <source>
        <dbReference type="ARBA" id="ARBA00004496"/>
    </source>
</evidence>
<protein>
    <submittedName>
        <fullName evidence="9">Uncharacterized protein</fullName>
    </submittedName>
</protein>
<dbReference type="Gene3D" id="2.60.40.10">
    <property type="entry name" value="Immunoglobulins"/>
    <property type="match status" value="4"/>
</dbReference>
<keyword evidence="6" id="KW-0862">Zinc</keyword>
<dbReference type="Gene3D" id="1.10.10.10">
    <property type="entry name" value="Winged helix-like DNA-binding domain superfamily/Winged helix DNA-binding domain"/>
    <property type="match status" value="1"/>
</dbReference>
<feature type="domain" description="Ig-like" evidence="8">
    <location>
        <begin position="497"/>
        <end position="583"/>
    </location>
</feature>
<dbReference type="SUPFAM" id="SSF56219">
    <property type="entry name" value="DNase I-like"/>
    <property type="match status" value="1"/>
</dbReference>
<evidence type="ECO:0000256" key="6">
    <source>
        <dbReference type="PROSITE-ProRule" id="PRU00024"/>
    </source>
</evidence>
<dbReference type="SUPFAM" id="SSF48726">
    <property type="entry name" value="Immunoglobulin"/>
    <property type="match status" value="4"/>
</dbReference>
<dbReference type="InterPro" id="IPR003599">
    <property type="entry name" value="Ig_sub"/>
</dbReference>
<dbReference type="Gene3D" id="2.120.10.30">
    <property type="entry name" value="TolB, C-terminal domain"/>
    <property type="match status" value="1"/>
</dbReference>
<dbReference type="Proteomes" id="UP000596742">
    <property type="component" value="Unassembled WGS sequence"/>
</dbReference>
<dbReference type="PROSITE" id="PS50119">
    <property type="entry name" value="ZF_BBOX"/>
    <property type="match status" value="1"/>
</dbReference>
<keyword evidence="5" id="KW-1015">Disulfide bond</keyword>
<dbReference type="PANTHER" id="PTHR35971">
    <property type="entry name" value="SI:DKEY-31G6.6"/>
    <property type="match status" value="1"/>
</dbReference>